<protein>
    <submittedName>
        <fullName evidence="2">40S ribosomal protein S29-like</fullName>
    </submittedName>
</protein>
<dbReference type="Gene3D" id="4.10.830.10">
    <property type="entry name" value="30s Ribosomal Protein S14, Chain N"/>
    <property type="match status" value="1"/>
</dbReference>
<sequence length="66" mass="7855">MVIKEEEEEEKEKEEGKTGHQQLYWKFRQGSCSCCFCSNHHSLIWKHGLNMCFRQYAKGIGFIKLD</sequence>
<dbReference type="InterPro" id="IPR043140">
    <property type="entry name" value="Ribosomal_uS14_sf"/>
</dbReference>
<dbReference type="RefSeq" id="XP_040607399.1">
    <property type="nucleotide sequence ID" value="XM_040751465.1"/>
</dbReference>
<proteinExistence type="predicted"/>
<evidence type="ECO:0000313" key="1">
    <source>
        <dbReference type="Proteomes" id="UP000886700"/>
    </source>
</evidence>
<organism evidence="1 2">
    <name type="scientific">Mesocricetus auratus</name>
    <name type="common">Golden hamster</name>
    <dbReference type="NCBI Taxonomy" id="10036"/>
    <lineage>
        <taxon>Eukaryota</taxon>
        <taxon>Metazoa</taxon>
        <taxon>Chordata</taxon>
        <taxon>Craniata</taxon>
        <taxon>Vertebrata</taxon>
        <taxon>Euteleostomi</taxon>
        <taxon>Mammalia</taxon>
        <taxon>Eutheria</taxon>
        <taxon>Euarchontoglires</taxon>
        <taxon>Glires</taxon>
        <taxon>Rodentia</taxon>
        <taxon>Myomorpha</taxon>
        <taxon>Muroidea</taxon>
        <taxon>Cricetidae</taxon>
        <taxon>Cricetinae</taxon>
        <taxon>Mesocricetus</taxon>
    </lineage>
</organism>
<dbReference type="Proteomes" id="UP000886700">
    <property type="component" value="Unplaced"/>
</dbReference>
<reference evidence="2" key="1">
    <citation type="submission" date="2025-08" db="UniProtKB">
        <authorList>
            <consortium name="RefSeq"/>
        </authorList>
    </citation>
    <scope>IDENTIFICATION</scope>
    <source>
        <tissue evidence="2">Liver</tissue>
    </source>
</reference>
<evidence type="ECO:0000313" key="2">
    <source>
        <dbReference type="RefSeq" id="XP_040607399.1"/>
    </source>
</evidence>
<dbReference type="PANTHER" id="PTHR12010">
    <property type="entry name" value="40S RIBOSOMAL PROTEIN S29"/>
    <property type="match status" value="1"/>
</dbReference>
<accession>A0ABM2XXK5</accession>
<dbReference type="GeneID" id="121142133"/>
<keyword evidence="1" id="KW-1185">Reference proteome</keyword>
<dbReference type="InterPro" id="IPR039744">
    <property type="entry name" value="RIbosomal_uS14_euk_arc"/>
</dbReference>
<dbReference type="PANTHER" id="PTHR12010:SF25">
    <property type="entry name" value="40S RIBOSOMAL PROTEIN S29 PSEUDOGENE"/>
    <property type="match status" value="1"/>
</dbReference>
<name>A0ABM2XXK5_MESAU</name>
<gene>
    <name evidence="2" type="primary">LOC121142133</name>
</gene>